<dbReference type="AlphaFoldDB" id="A0AAW0ILF0"/>
<organism evidence="1 2">
    <name type="scientific">Myodes glareolus</name>
    <name type="common">Bank vole</name>
    <name type="synonym">Clethrionomys glareolus</name>
    <dbReference type="NCBI Taxonomy" id="447135"/>
    <lineage>
        <taxon>Eukaryota</taxon>
        <taxon>Metazoa</taxon>
        <taxon>Chordata</taxon>
        <taxon>Craniata</taxon>
        <taxon>Vertebrata</taxon>
        <taxon>Euteleostomi</taxon>
        <taxon>Mammalia</taxon>
        <taxon>Eutheria</taxon>
        <taxon>Euarchontoglires</taxon>
        <taxon>Glires</taxon>
        <taxon>Rodentia</taxon>
        <taxon>Myomorpha</taxon>
        <taxon>Muroidea</taxon>
        <taxon>Cricetidae</taxon>
        <taxon>Arvicolinae</taxon>
        <taxon>Myodes</taxon>
    </lineage>
</organism>
<evidence type="ECO:0000313" key="1">
    <source>
        <dbReference type="EMBL" id="KAK7815139.1"/>
    </source>
</evidence>
<name>A0AAW0ILF0_MYOGA</name>
<sequence length="103" mass="11914">MAAFEKDHHLSDKDLLDLRDRDRESNHKGKRFTKKFGDSKRVFDLKLSMFRLLRPALMHCQLEHFTSQRSNPPVDLAKWFGSDVLQQPPTSMPTKVICVGGTM</sequence>
<proteinExistence type="predicted"/>
<gene>
    <name evidence="1" type="ORF">U0070_007804</name>
</gene>
<comment type="caution">
    <text evidence="1">The sequence shown here is derived from an EMBL/GenBank/DDBJ whole genome shotgun (WGS) entry which is preliminary data.</text>
</comment>
<evidence type="ECO:0000313" key="2">
    <source>
        <dbReference type="Proteomes" id="UP001488838"/>
    </source>
</evidence>
<protein>
    <submittedName>
        <fullName evidence="1">Uncharacterized protein</fullName>
    </submittedName>
</protein>
<dbReference type="Proteomes" id="UP001488838">
    <property type="component" value="Unassembled WGS sequence"/>
</dbReference>
<accession>A0AAW0ILF0</accession>
<reference evidence="1 2" key="1">
    <citation type="journal article" date="2023" name="bioRxiv">
        <title>Conserved and derived expression patterns and positive selection on dental genes reveal complex evolutionary context of ever-growing rodent molars.</title>
        <authorList>
            <person name="Calamari Z.T."/>
            <person name="Song A."/>
            <person name="Cohen E."/>
            <person name="Akter M."/>
            <person name="Roy R.D."/>
            <person name="Hallikas O."/>
            <person name="Christensen M.M."/>
            <person name="Li P."/>
            <person name="Marangoni P."/>
            <person name="Jernvall J."/>
            <person name="Klein O.D."/>
        </authorList>
    </citation>
    <scope>NUCLEOTIDE SEQUENCE [LARGE SCALE GENOMIC DNA]</scope>
    <source>
        <strain evidence="1">V071</strain>
    </source>
</reference>
<dbReference type="EMBL" id="JBBHLL010000116">
    <property type="protein sequence ID" value="KAK7815139.1"/>
    <property type="molecule type" value="Genomic_DNA"/>
</dbReference>
<keyword evidence="2" id="KW-1185">Reference proteome</keyword>